<protein>
    <submittedName>
        <fullName evidence="4">Ankyrin</fullName>
    </submittedName>
</protein>
<keyword evidence="1" id="KW-0677">Repeat</keyword>
<evidence type="ECO:0000313" key="4">
    <source>
        <dbReference type="EMBL" id="KAK4120671.1"/>
    </source>
</evidence>
<dbReference type="GeneID" id="87822738"/>
<dbReference type="InterPro" id="IPR036770">
    <property type="entry name" value="Ankyrin_rpt-contain_sf"/>
</dbReference>
<evidence type="ECO:0000256" key="1">
    <source>
        <dbReference type="ARBA" id="ARBA00022737"/>
    </source>
</evidence>
<keyword evidence="5" id="KW-1185">Reference proteome</keyword>
<dbReference type="InterPro" id="IPR002110">
    <property type="entry name" value="Ankyrin_rpt"/>
</dbReference>
<feature type="repeat" description="ANK" evidence="3">
    <location>
        <begin position="2"/>
        <end position="27"/>
    </location>
</feature>
<name>A0AAN6TUW7_9PEZI</name>
<dbReference type="SMART" id="SM00248">
    <property type="entry name" value="ANK"/>
    <property type="match status" value="4"/>
</dbReference>
<accession>A0AAN6TUW7</accession>
<dbReference type="PROSITE" id="PS50297">
    <property type="entry name" value="ANK_REP_REGION"/>
    <property type="match status" value="2"/>
</dbReference>
<dbReference type="PANTHER" id="PTHR24198">
    <property type="entry name" value="ANKYRIN REPEAT AND PROTEIN KINASE DOMAIN-CONTAINING PROTEIN"/>
    <property type="match status" value="1"/>
</dbReference>
<dbReference type="AlphaFoldDB" id="A0AAN6TUW7"/>
<gene>
    <name evidence="4" type="ORF">N657DRAFT_151808</name>
</gene>
<dbReference type="PANTHER" id="PTHR24198:SF165">
    <property type="entry name" value="ANKYRIN REPEAT-CONTAINING PROTEIN-RELATED"/>
    <property type="match status" value="1"/>
</dbReference>
<evidence type="ECO:0000256" key="3">
    <source>
        <dbReference type="PROSITE-ProRule" id="PRU00023"/>
    </source>
</evidence>
<dbReference type="RefSeq" id="XP_062644442.1">
    <property type="nucleotide sequence ID" value="XM_062785972.1"/>
</dbReference>
<reference evidence="4" key="2">
    <citation type="submission" date="2023-05" db="EMBL/GenBank/DDBJ databases">
        <authorList>
            <consortium name="Lawrence Berkeley National Laboratory"/>
            <person name="Steindorff A."/>
            <person name="Hensen N."/>
            <person name="Bonometti L."/>
            <person name="Westerberg I."/>
            <person name="Brannstrom I.O."/>
            <person name="Guillou S."/>
            <person name="Cros-Aarteil S."/>
            <person name="Calhoun S."/>
            <person name="Haridas S."/>
            <person name="Kuo A."/>
            <person name="Mondo S."/>
            <person name="Pangilinan J."/>
            <person name="Riley R."/>
            <person name="Labutti K."/>
            <person name="Andreopoulos B."/>
            <person name="Lipzen A."/>
            <person name="Chen C."/>
            <person name="Yanf M."/>
            <person name="Daum C."/>
            <person name="Ng V."/>
            <person name="Clum A."/>
            <person name="Ohm R."/>
            <person name="Martin F."/>
            <person name="Silar P."/>
            <person name="Natvig D."/>
            <person name="Lalanne C."/>
            <person name="Gautier V."/>
            <person name="Ament-Velasquez S.L."/>
            <person name="Kruys A."/>
            <person name="Hutchinson M.I."/>
            <person name="Powell A.J."/>
            <person name="Barry K."/>
            <person name="Miller A.N."/>
            <person name="Grigoriev I.V."/>
            <person name="Debuchy R."/>
            <person name="Gladieux P."/>
            <person name="Thoren M.H."/>
            <person name="Johannesson H."/>
        </authorList>
    </citation>
    <scope>NUCLEOTIDE SEQUENCE</scope>
    <source>
        <strain evidence="4">CBS 731.68</strain>
    </source>
</reference>
<sequence length="314" mass="34761">MCAYTALHLAAREGHNGIIDMLLDHGALNDGFCRWFYNCRSPRSLWQILVDPELDPWAHGHDHAGTRHGDWRSKTPLHIAICSSRIDTAKLLVSRGAGVARSFDVLSLPAHGALHQAATAGFTGLVQYILDTHPELPVDKPDENGLTAFYHAYANQRWDSTAPYSLVRGANINITSRIIGDDESLKTTPLGEACRLGRFEDAHELIDMGADVSFGILREATEEDDSELEDDFDSDTHISLLHVCSMDFSRDNDLYPRKPGVWHPVSSQRSSQSALIARLVTEGLSLNSQWGKTESAACRGTTLRYPMTRRSPSP</sequence>
<feature type="repeat" description="ANK" evidence="3">
    <location>
        <begin position="72"/>
        <end position="99"/>
    </location>
</feature>
<dbReference type="Pfam" id="PF12796">
    <property type="entry name" value="Ank_2"/>
    <property type="match status" value="1"/>
</dbReference>
<dbReference type="Proteomes" id="UP001302602">
    <property type="component" value="Unassembled WGS sequence"/>
</dbReference>
<comment type="caution">
    <text evidence="4">The sequence shown here is derived from an EMBL/GenBank/DDBJ whole genome shotgun (WGS) entry which is preliminary data.</text>
</comment>
<reference evidence="4" key="1">
    <citation type="journal article" date="2023" name="Mol. Phylogenet. Evol.">
        <title>Genome-scale phylogeny and comparative genomics of the fungal order Sordariales.</title>
        <authorList>
            <person name="Hensen N."/>
            <person name="Bonometti L."/>
            <person name="Westerberg I."/>
            <person name="Brannstrom I.O."/>
            <person name="Guillou S."/>
            <person name="Cros-Aarteil S."/>
            <person name="Calhoun S."/>
            <person name="Haridas S."/>
            <person name="Kuo A."/>
            <person name="Mondo S."/>
            <person name="Pangilinan J."/>
            <person name="Riley R."/>
            <person name="LaButti K."/>
            <person name="Andreopoulos B."/>
            <person name="Lipzen A."/>
            <person name="Chen C."/>
            <person name="Yan M."/>
            <person name="Daum C."/>
            <person name="Ng V."/>
            <person name="Clum A."/>
            <person name="Steindorff A."/>
            <person name="Ohm R.A."/>
            <person name="Martin F."/>
            <person name="Silar P."/>
            <person name="Natvig D.O."/>
            <person name="Lalanne C."/>
            <person name="Gautier V."/>
            <person name="Ament-Velasquez S.L."/>
            <person name="Kruys A."/>
            <person name="Hutchinson M.I."/>
            <person name="Powell A.J."/>
            <person name="Barry K."/>
            <person name="Miller A.N."/>
            <person name="Grigoriev I.V."/>
            <person name="Debuchy R."/>
            <person name="Gladieux P."/>
            <person name="Hiltunen Thoren M."/>
            <person name="Johannesson H."/>
        </authorList>
    </citation>
    <scope>NUCLEOTIDE SEQUENCE</scope>
    <source>
        <strain evidence="4">CBS 731.68</strain>
    </source>
</reference>
<dbReference type="Gene3D" id="1.25.40.20">
    <property type="entry name" value="Ankyrin repeat-containing domain"/>
    <property type="match status" value="2"/>
</dbReference>
<proteinExistence type="predicted"/>
<dbReference type="PROSITE" id="PS50088">
    <property type="entry name" value="ANK_REPEAT"/>
    <property type="match status" value="2"/>
</dbReference>
<organism evidence="4 5">
    <name type="scientific">Parathielavia appendiculata</name>
    <dbReference type="NCBI Taxonomy" id="2587402"/>
    <lineage>
        <taxon>Eukaryota</taxon>
        <taxon>Fungi</taxon>
        <taxon>Dikarya</taxon>
        <taxon>Ascomycota</taxon>
        <taxon>Pezizomycotina</taxon>
        <taxon>Sordariomycetes</taxon>
        <taxon>Sordariomycetidae</taxon>
        <taxon>Sordariales</taxon>
        <taxon>Chaetomiaceae</taxon>
        <taxon>Parathielavia</taxon>
    </lineage>
</organism>
<evidence type="ECO:0000313" key="5">
    <source>
        <dbReference type="Proteomes" id="UP001302602"/>
    </source>
</evidence>
<dbReference type="EMBL" id="MU853237">
    <property type="protein sequence ID" value="KAK4120671.1"/>
    <property type="molecule type" value="Genomic_DNA"/>
</dbReference>
<dbReference type="GO" id="GO:0005737">
    <property type="term" value="C:cytoplasm"/>
    <property type="evidence" value="ECO:0007669"/>
    <property type="project" value="TreeGrafter"/>
</dbReference>
<keyword evidence="2 3" id="KW-0040">ANK repeat</keyword>
<dbReference type="SUPFAM" id="SSF48403">
    <property type="entry name" value="Ankyrin repeat"/>
    <property type="match status" value="1"/>
</dbReference>
<evidence type="ECO:0000256" key="2">
    <source>
        <dbReference type="ARBA" id="ARBA00023043"/>
    </source>
</evidence>